<dbReference type="Pfam" id="PF13424">
    <property type="entry name" value="TPR_12"/>
    <property type="match status" value="1"/>
</dbReference>
<dbReference type="InterPro" id="IPR011990">
    <property type="entry name" value="TPR-like_helical_dom_sf"/>
</dbReference>
<dbReference type="SUPFAM" id="SSF53756">
    <property type="entry name" value="UDP-Glycosyltransferase/glycogen phosphorylase"/>
    <property type="match status" value="1"/>
</dbReference>
<dbReference type="PROSITE" id="PS50293">
    <property type="entry name" value="TPR_REGION"/>
    <property type="match status" value="5"/>
</dbReference>
<dbReference type="Gene3D" id="1.25.40.10">
    <property type="entry name" value="Tetratricopeptide repeat domain"/>
    <property type="match status" value="5"/>
</dbReference>
<name>A0A7W9WSR3_9BURK</name>
<dbReference type="PANTHER" id="PTHR44809">
    <property type="match status" value="1"/>
</dbReference>
<feature type="repeat" description="TPR" evidence="1">
    <location>
        <begin position="290"/>
        <end position="323"/>
    </location>
</feature>
<dbReference type="SMART" id="SM00028">
    <property type="entry name" value="TPR"/>
    <property type="match status" value="11"/>
</dbReference>
<comment type="caution">
    <text evidence="2">The sequence shown here is derived from an EMBL/GenBank/DDBJ whole genome shotgun (WGS) entry which is preliminary data.</text>
</comment>
<feature type="repeat" description="TPR" evidence="1">
    <location>
        <begin position="154"/>
        <end position="187"/>
    </location>
</feature>
<gene>
    <name evidence="2" type="ORF">F4827_002434</name>
</gene>
<dbReference type="PANTHER" id="PTHR44809:SF1">
    <property type="entry name" value="PROTEIN O-MANNOSYL-TRANSFERASE TMTC1"/>
    <property type="match status" value="1"/>
</dbReference>
<dbReference type="RefSeq" id="WP_311673218.1">
    <property type="nucleotide sequence ID" value="NZ_JACHBW010000006.1"/>
</dbReference>
<organism evidence="2 3">
    <name type="scientific">Paraburkholderia bannensis</name>
    <dbReference type="NCBI Taxonomy" id="765414"/>
    <lineage>
        <taxon>Bacteria</taxon>
        <taxon>Pseudomonadati</taxon>
        <taxon>Pseudomonadota</taxon>
        <taxon>Betaproteobacteria</taxon>
        <taxon>Burkholderiales</taxon>
        <taxon>Burkholderiaceae</taxon>
        <taxon>Paraburkholderia</taxon>
    </lineage>
</organism>
<dbReference type="SUPFAM" id="SSF48452">
    <property type="entry name" value="TPR-like"/>
    <property type="match status" value="2"/>
</dbReference>
<dbReference type="PROSITE" id="PS50005">
    <property type="entry name" value="TPR"/>
    <property type="match status" value="7"/>
</dbReference>
<dbReference type="Gene3D" id="3.40.50.2000">
    <property type="entry name" value="Glycogen Phosphorylase B"/>
    <property type="match status" value="1"/>
</dbReference>
<dbReference type="Pfam" id="PF13432">
    <property type="entry name" value="TPR_16"/>
    <property type="match status" value="1"/>
</dbReference>
<dbReference type="Pfam" id="PF00515">
    <property type="entry name" value="TPR_1"/>
    <property type="match status" value="1"/>
</dbReference>
<dbReference type="Pfam" id="PF13414">
    <property type="entry name" value="TPR_11"/>
    <property type="match status" value="1"/>
</dbReference>
<dbReference type="AlphaFoldDB" id="A0A7W9WSR3"/>
<feature type="repeat" description="TPR" evidence="1">
    <location>
        <begin position="256"/>
        <end position="289"/>
    </location>
</feature>
<dbReference type="EMBL" id="JACHBW010000006">
    <property type="protein sequence ID" value="MBB6102582.1"/>
    <property type="molecule type" value="Genomic_DNA"/>
</dbReference>
<proteinExistence type="predicted"/>
<evidence type="ECO:0000256" key="1">
    <source>
        <dbReference type="PROSITE-ProRule" id="PRU00339"/>
    </source>
</evidence>
<keyword evidence="3" id="KW-1185">Reference proteome</keyword>
<feature type="repeat" description="TPR" evidence="1">
    <location>
        <begin position="358"/>
        <end position="391"/>
    </location>
</feature>
<evidence type="ECO:0000313" key="2">
    <source>
        <dbReference type="EMBL" id="MBB6102582.1"/>
    </source>
</evidence>
<dbReference type="InterPro" id="IPR019734">
    <property type="entry name" value="TPR_rpt"/>
</dbReference>
<accession>A0A7W9WSR3</accession>
<keyword evidence="1" id="KW-0802">TPR repeat</keyword>
<sequence length="717" mass="79298">MNSTTTDTPLHPDRQQEASALCAQGRFADAFEMLAPLVGSPADEDEDDAARVDALNVAALAAMGSGKTDVAHALWQRCIAARPAFEEAYHGLAAMLTALGQLAAAEAVWRRLLDVNPVHADAHGNLGVVLHRLGRHLEAEDAYRTALARQPAHLDAHYNLGILLHELGRHDEAEAAYRAALALNPNFARAHNNLGNVLRERGRTEEAEEAYRQALLAEPHYPEALNNYGALLKAQRRYIEAELSCRLAIQIRPDYVEALNNLGCVLTDLQRYAEAEQFYRKAIMLRPDHAEAHYNLGVALQRLERYPEAETSYRVALRLSPGRAEIFNNLGSVLCALDRIDEAHETFAQALAQNGDLALAHFNMGSVLKEQGALDASVAAYRRALELDPDYGDALFRLATLLITMGRYEEGWQLYERRYENNGFVHYASRRMLSCPHWQGEPIAGKSLLLWQEDGLGDMIQFSRYARLLKAQGAAHVAFGGVEALHCILAGVEGIDTLLTHAEATARAQEFDYWASPLSLPLRMGTTLETTPEPTRFNVDPARIEYWGTRLAALGAGPRVGLVWRGNPKHHNDFNRSIPSLAALAPLWSVPGLKFVSLQKGAGEDEARAAQKAGSDQPLLHLGSDVADFVDTAAILSQLDLLICVDTSTAHLAASLGKPCWVMLPRRDVDWRWLETREDSPWYPGNVRIFRQTGKDTWSTAIERVRQACEERFGAAS</sequence>
<feature type="repeat" description="TPR" evidence="1">
    <location>
        <begin position="188"/>
        <end position="221"/>
    </location>
</feature>
<feature type="repeat" description="TPR" evidence="1">
    <location>
        <begin position="120"/>
        <end position="153"/>
    </location>
</feature>
<dbReference type="InterPro" id="IPR052943">
    <property type="entry name" value="TMTC_O-mannosyl-trnsfr"/>
</dbReference>
<feature type="repeat" description="TPR" evidence="1">
    <location>
        <begin position="324"/>
        <end position="357"/>
    </location>
</feature>
<dbReference type="Proteomes" id="UP000571554">
    <property type="component" value="Unassembled WGS sequence"/>
</dbReference>
<protein>
    <submittedName>
        <fullName evidence="2">Tfp pilus assembly protein PilF</fullName>
    </submittedName>
</protein>
<reference evidence="2 3" key="1">
    <citation type="submission" date="2020-08" db="EMBL/GenBank/DDBJ databases">
        <title>Above-ground endophytic microbial communities from plants in different locations in the United States.</title>
        <authorList>
            <person name="Frank C."/>
        </authorList>
    </citation>
    <scope>NUCLEOTIDE SEQUENCE [LARGE SCALE GENOMIC DNA]</scope>
    <source>
        <strain evidence="2 3">WP4_2_2</strain>
    </source>
</reference>
<evidence type="ECO:0000313" key="3">
    <source>
        <dbReference type="Proteomes" id="UP000571554"/>
    </source>
</evidence>